<gene>
    <name evidence="1" type="ORF">AMR74_05565</name>
</gene>
<sequence length="216" mass="24132">MDLSESTVRDRARAYAETEPLYDVERQHVETVPKTFAGDEYGRRDAQWIVRWYFRRYLGEYPDRERREREDAFRDNDFGDVIDALDAAVDALGAGDPEGDAHADEGRDLDAPADEDCDLDAALSALTALDGVDVAVASAFCQFLAPSRFVAIDRRTWAVLAATGELDGDYPDPPSAADYRRFDDACRAVMSRTGVDAWTLYRALWRSFEEVSGGSP</sequence>
<dbReference type="AlphaFoldDB" id="A0A0N0BRI1"/>
<name>A0A0N0BRI1_9EURY</name>
<keyword evidence="2" id="KW-1185">Reference proteome</keyword>
<dbReference type="EMBL" id="LIST01000002">
    <property type="protein sequence ID" value="KOX96900.1"/>
    <property type="molecule type" value="Genomic_DNA"/>
</dbReference>
<dbReference type="Proteomes" id="UP000037747">
    <property type="component" value="Unassembled WGS sequence"/>
</dbReference>
<dbReference type="PATRIC" id="fig|1705389.3.peg.3070"/>
<dbReference type="RefSeq" id="WP_053771080.1">
    <property type="nucleotide sequence ID" value="NZ_LIST01000002.1"/>
</dbReference>
<proteinExistence type="predicted"/>
<dbReference type="OrthoDB" id="155576at2157"/>
<evidence type="ECO:0000313" key="2">
    <source>
        <dbReference type="Proteomes" id="UP000037747"/>
    </source>
</evidence>
<protein>
    <submittedName>
        <fullName evidence="1">Uncharacterized protein</fullName>
    </submittedName>
</protein>
<comment type="caution">
    <text evidence="1">The sequence shown here is derived from an EMBL/GenBank/DDBJ whole genome shotgun (WGS) entry which is preliminary data.</text>
</comment>
<organism evidence="1 2">
    <name type="scientific">Halorubrum tropicale</name>
    <dbReference type="NCBI Taxonomy" id="1765655"/>
    <lineage>
        <taxon>Archaea</taxon>
        <taxon>Methanobacteriati</taxon>
        <taxon>Methanobacteriota</taxon>
        <taxon>Stenosarchaea group</taxon>
        <taxon>Halobacteria</taxon>
        <taxon>Halobacteriales</taxon>
        <taxon>Haloferacaceae</taxon>
        <taxon>Halorubrum</taxon>
    </lineage>
</organism>
<evidence type="ECO:0000313" key="1">
    <source>
        <dbReference type="EMBL" id="KOX96900.1"/>
    </source>
</evidence>
<reference evidence="1 2" key="1">
    <citation type="submission" date="2015-08" db="EMBL/GenBank/DDBJ databases">
        <title>Genomes of Isolates from Cabo Rojo, PR.</title>
        <authorList>
            <person name="Sanchez-Nieves R.L."/>
            <person name="Montalvo-Rodriguez R."/>
        </authorList>
    </citation>
    <scope>NUCLEOTIDE SEQUENCE [LARGE SCALE GENOMIC DNA]</scope>
    <source>
        <strain evidence="1 2">5</strain>
    </source>
</reference>
<accession>A0A0N0BRI1</accession>